<protein>
    <submittedName>
        <fullName evidence="1">Uncharacterized protein</fullName>
    </submittedName>
</protein>
<gene>
    <name evidence="1" type="ORF">JMA_42580</name>
</gene>
<name>A0A0B5ATN7_9BACL</name>
<keyword evidence="2" id="KW-1185">Reference proteome</keyword>
<dbReference type="Proteomes" id="UP000031449">
    <property type="component" value="Plasmid unnamed"/>
</dbReference>
<dbReference type="KEGG" id="jeo:JMA_42580"/>
<dbReference type="AlphaFoldDB" id="A0A0B5ATN7"/>
<reference evidence="1 2" key="1">
    <citation type="submission" date="2014-08" db="EMBL/GenBank/DDBJ databases">
        <title>Complete genome of a marine bacteria Jeotgalibacillus malaysiensis.</title>
        <authorList>
            <person name="Yaakop A.S."/>
            <person name="Chan K.-G."/>
            <person name="Goh K.M."/>
        </authorList>
    </citation>
    <scope>NUCLEOTIDE SEQUENCE [LARGE SCALE GENOMIC DNA]</scope>
    <source>
        <strain evidence="1 2">D5</strain>
        <plasmid evidence="2">Plasmid</plasmid>
    </source>
</reference>
<dbReference type="BioCyc" id="JESP1508404:G14D9-13581-MONOMER"/>
<evidence type="ECO:0000313" key="1">
    <source>
        <dbReference type="EMBL" id="AJD93575.1"/>
    </source>
</evidence>
<dbReference type="HOGENOM" id="CLU_1608649_0_0_9"/>
<dbReference type="EMBL" id="CP009417">
    <property type="protein sequence ID" value="AJD93575.1"/>
    <property type="molecule type" value="Genomic_DNA"/>
</dbReference>
<sequence>MNDVMDEYWKKARFSEDASMDLKKEIGKLIQYFDSLLETNRTQSEHRQKAEGLLIILKKEHELCTYEANLDEIAHDYAEIKVNRIKDYPGTSFEVAVIDIWTLIDLQRKLGLKEDSGISRFQNPSPIQSNDISKLTPSEINEKIDEAIKKGHIDFLKSLARPPKQ</sequence>
<evidence type="ECO:0000313" key="2">
    <source>
        <dbReference type="Proteomes" id="UP000031449"/>
    </source>
</evidence>
<organism evidence="1 2">
    <name type="scientific">Jeotgalibacillus malaysiensis</name>
    <dbReference type="NCBI Taxonomy" id="1508404"/>
    <lineage>
        <taxon>Bacteria</taxon>
        <taxon>Bacillati</taxon>
        <taxon>Bacillota</taxon>
        <taxon>Bacilli</taxon>
        <taxon>Bacillales</taxon>
        <taxon>Caryophanaceae</taxon>
        <taxon>Jeotgalibacillus</taxon>
    </lineage>
</organism>
<proteinExistence type="predicted"/>
<geneLocation type="plasmid" evidence="2"/>
<keyword evidence="1" id="KW-0614">Plasmid</keyword>
<accession>A0A0B5ATN7</accession>